<evidence type="ECO:0000259" key="13">
    <source>
        <dbReference type="PROSITE" id="PS51864"/>
    </source>
</evidence>
<evidence type="ECO:0000313" key="15">
    <source>
        <dbReference type="Proteomes" id="UP000663879"/>
    </source>
</evidence>
<dbReference type="Gene3D" id="2.20.100.10">
    <property type="entry name" value="Thrombospondin type-1 (TSP1) repeat"/>
    <property type="match status" value="2"/>
</dbReference>
<dbReference type="SMART" id="SM00137">
    <property type="entry name" value="MAM"/>
    <property type="match status" value="1"/>
</dbReference>
<feature type="chain" id="PRO_5033114443" description="Metalloendopeptidase" evidence="10">
    <location>
        <begin position="23"/>
        <end position="1070"/>
    </location>
</feature>
<feature type="active site" evidence="9">
    <location>
        <position position="194"/>
    </location>
</feature>
<dbReference type="InterPro" id="IPR036383">
    <property type="entry name" value="TSP1_rpt_sf"/>
</dbReference>
<reference evidence="14" key="1">
    <citation type="submission" date="2021-02" db="EMBL/GenBank/DDBJ databases">
        <authorList>
            <person name="Nowell W R."/>
        </authorList>
    </citation>
    <scope>NUCLEOTIDE SEQUENCE</scope>
    <source>
        <strain evidence="14">Ploen Becks lab</strain>
    </source>
</reference>
<evidence type="ECO:0000256" key="7">
    <source>
        <dbReference type="ARBA" id="ARBA00023180"/>
    </source>
</evidence>
<dbReference type="Pfam" id="PF00629">
    <property type="entry name" value="MAM"/>
    <property type="match status" value="1"/>
</dbReference>
<dbReference type="InterPro" id="IPR006026">
    <property type="entry name" value="Peptidase_Metallo"/>
</dbReference>
<sequence length="1070" mass="123667">MICSKIPKILFCLTILIKILQSLHIARQDIRYASYVFEPGLIKPLEPKEREPSEEKNSQTISEIDEDVIEGDILLRKEDTIDRSKRKIINEINFRKDQPTRWPQKIVPFEFAPNFPPDMRDLFLEAVDHWQKYTCIKFEPYDQDKHPLHRSRLYVEYANICGSLIGYDYDKNKRLSKSNMYLGRMCSVGNIIHELGHTIGFRHEHSRIDRDQHIKINYANMKPEFASQYDQMTDSQPSYYNVPYDLNSVMHYSSGGGAITALDSKRNFLMGQRESLSFLDIQLANAAYRCSENCQLKKNCLNGGFMDQFCNCICSEGFTGSYCENIIGEISYGKSIEMENLEKKMSCNFDRNNFCQWNNDKSRSTMDWNFNKPELNGITETQYYFSKTRVKLGPQNGDRLGNKSGNYIYLNSLRKTGSYANAILSSLPITTAKSIPVCLKFWYNMFQGPDTSGYKINLGSLSVSLLTTDGKSKLIWKKEGNQGIYWQLAKVDLMLEPPISSIYLEGRLNDANYGDLCIDDFIFTRGKCDEELIFGDWSEWSKCSTKCGKGIQTRTRSCSDSYGNSNIEICSKLTNDIKECMGSDCENVLPKKPKKSYLTQWSVWSKCSQGCNSYRTRQRKCINSHLEKCDGHTIEKSVCSKCKTKKNILEKGLLHIYNGIIDKNETKQGVLSEWSEWSSCYGMKNLCDPGIQIRSKTCLESPCKDEPKEVRKCSTILDVDLEQFCNHQDSQLDVYFECFYGHEKPNISCFNSNFDNSTGFLSLIDLSESKKLISLLIDNKEVKKEHLISLKIKPNESIIKNENNCLQVFLGSEDELEHELKFLSYDNNKELDVYKIKNLPESKLKQFLVNVPSQEISPNSTLIIHMKIRNDFLNETMRPLYFKSIFFTENSCKNVSAEEKYEHEIQADINLSVNNYTLKNILNFLDKMIMDSAEHFGRIRDSFNQIRRCGGIYDLSLTKKITISSPAYPYQYPSSSKCNYLLKSPPNTKIYVKIIDLDLAKSARNTCVDSLELRYFHLGQQGPLYCGTFTSQNQLELKSYDNFFMIIFRSDWVQTFNRRGFRIEAQFGYF</sequence>
<evidence type="ECO:0000256" key="1">
    <source>
        <dbReference type="ARBA" id="ARBA00022670"/>
    </source>
</evidence>
<feature type="domain" description="CUB" evidence="11">
    <location>
        <begin position="949"/>
        <end position="1068"/>
    </location>
</feature>
<dbReference type="CDD" id="cd00041">
    <property type="entry name" value="CUB"/>
    <property type="match status" value="1"/>
</dbReference>
<dbReference type="PROSITE" id="PS01180">
    <property type="entry name" value="CUB"/>
    <property type="match status" value="1"/>
</dbReference>
<comment type="cofactor">
    <cofactor evidence="9 10">
        <name>Zn(2+)</name>
        <dbReference type="ChEBI" id="CHEBI:29105"/>
    </cofactor>
    <text evidence="9 10">Binds 1 zinc ion per subunit.</text>
</comment>
<dbReference type="SUPFAM" id="SSF49899">
    <property type="entry name" value="Concanavalin A-like lectins/glucanases"/>
    <property type="match status" value="1"/>
</dbReference>
<dbReference type="PROSITE" id="PS01186">
    <property type="entry name" value="EGF_2"/>
    <property type="match status" value="1"/>
</dbReference>
<dbReference type="PANTHER" id="PTHR10127:SF850">
    <property type="entry name" value="METALLOENDOPEPTIDASE"/>
    <property type="match status" value="1"/>
</dbReference>
<dbReference type="EMBL" id="CAJNOC010001189">
    <property type="protein sequence ID" value="CAF0843095.1"/>
    <property type="molecule type" value="Genomic_DNA"/>
</dbReference>
<protein>
    <recommendedName>
        <fullName evidence="10">Metalloendopeptidase</fullName>
        <ecNumber evidence="10">3.4.24.-</ecNumber>
    </recommendedName>
</protein>
<dbReference type="PROSITE" id="PS50060">
    <property type="entry name" value="MAM_2"/>
    <property type="match status" value="1"/>
</dbReference>
<dbReference type="Pfam" id="PF00090">
    <property type="entry name" value="TSP_1"/>
    <property type="match status" value="2"/>
</dbReference>
<dbReference type="AlphaFoldDB" id="A0A813VV48"/>
<evidence type="ECO:0000256" key="3">
    <source>
        <dbReference type="ARBA" id="ARBA00022801"/>
    </source>
</evidence>
<dbReference type="Proteomes" id="UP000663879">
    <property type="component" value="Unassembled WGS sequence"/>
</dbReference>
<keyword evidence="4 9" id="KW-0862">Zinc</keyword>
<dbReference type="PANTHER" id="PTHR10127">
    <property type="entry name" value="DISCOIDIN, CUB, EGF, LAMININ , AND ZINC METALLOPROTEASE DOMAIN CONTAINING"/>
    <property type="match status" value="1"/>
</dbReference>
<dbReference type="GO" id="GO:0004222">
    <property type="term" value="F:metalloendopeptidase activity"/>
    <property type="evidence" value="ECO:0007669"/>
    <property type="project" value="UniProtKB-UniRule"/>
</dbReference>
<evidence type="ECO:0000256" key="2">
    <source>
        <dbReference type="ARBA" id="ARBA00022723"/>
    </source>
</evidence>
<evidence type="ECO:0000259" key="12">
    <source>
        <dbReference type="PROSITE" id="PS50060"/>
    </source>
</evidence>
<dbReference type="InterPro" id="IPR034035">
    <property type="entry name" value="Astacin-like_dom"/>
</dbReference>
<dbReference type="InterPro" id="IPR000884">
    <property type="entry name" value="TSP1_rpt"/>
</dbReference>
<accession>A0A813VV48</accession>
<evidence type="ECO:0000256" key="10">
    <source>
        <dbReference type="RuleBase" id="RU361183"/>
    </source>
</evidence>
<evidence type="ECO:0000256" key="9">
    <source>
        <dbReference type="PROSITE-ProRule" id="PRU01211"/>
    </source>
</evidence>
<name>A0A813VV48_9BILA</name>
<feature type="disulfide bond" evidence="9">
    <location>
        <begin position="135"/>
        <end position="290"/>
    </location>
</feature>
<evidence type="ECO:0000256" key="8">
    <source>
        <dbReference type="PROSITE-ProRule" id="PRU00059"/>
    </source>
</evidence>
<dbReference type="EC" id="3.4.24.-" evidence="10"/>
<dbReference type="SMART" id="SM00042">
    <property type="entry name" value="CUB"/>
    <property type="match status" value="1"/>
</dbReference>
<organism evidence="14 15">
    <name type="scientific">Brachionus calyciflorus</name>
    <dbReference type="NCBI Taxonomy" id="104777"/>
    <lineage>
        <taxon>Eukaryota</taxon>
        <taxon>Metazoa</taxon>
        <taxon>Spiralia</taxon>
        <taxon>Gnathifera</taxon>
        <taxon>Rotifera</taxon>
        <taxon>Eurotatoria</taxon>
        <taxon>Monogononta</taxon>
        <taxon>Pseudotrocha</taxon>
        <taxon>Ploima</taxon>
        <taxon>Brachionidae</taxon>
        <taxon>Brachionus</taxon>
    </lineage>
</organism>
<gene>
    <name evidence="14" type="ORF">OXX778_LOCUS8558</name>
</gene>
<dbReference type="Gene3D" id="3.40.390.10">
    <property type="entry name" value="Collagenase (Catalytic Domain)"/>
    <property type="match status" value="1"/>
</dbReference>
<dbReference type="Gene3D" id="2.60.120.200">
    <property type="match status" value="1"/>
</dbReference>
<dbReference type="Pfam" id="PF00431">
    <property type="entry name" value="CUB"/>
    <property type="match status" value="1"/>
</dbReference>
<feature type="domain" description="MAM" evidence="12">
    <location>
        <begin position="345"/>
        <end position="530"/>
    </location>
</feature>
<dbReference type="InterPro" id="IPR035914">
    <property type="entry name" value="Sperma_CUB_dom_sf"/>
</dbReference>
<evidence type="ECO:0000256" key="6">
    <source>
        <dbReference type="ARBA" id="ARBA00023157"/>
    </source>
</evidence>
<feature type="binding site" evidence="9">
    <location>
        <position position="193"/>
    </location>
    <ligand>
        <name>Zn(2+)</name>
        <dbReference type="ChEBI" id="CHEBI:29105"/>
        <note>catalytic</note>
    </ligand>
</feature>
<keyword evidence="7" id="KW-0325">Glycoprotein</keyword>
<keyword evidence="1 9" id="KW-0645">Protease</keyword>
<feature type="binding site" evidence="9">
    <location>
        <position position="203"/>
    </location>
    <ligand>
        <name>Zn(2+)</name>
        <dbReference type="ChEBI" id="CHEBI:29105"/>
        <note>catalytic</note>
    </ligand>
</feature>
<dbReference type="SUPFAM" id="SSF55486">
    <property type="entry name" value="Metalloproteases ('zincins'), catalytic domain"/>
    <property type="match status" value="1"/>
</dbReference>
<dbReference type="InterPro" id="IPR000859">
    <property type="entry name" value="CUB_dom"/>
</dbReference>
<feature type="domain" description="Peptidase M12A" evidence="13">
    <location>
        <begin position="93"/>
        <end position="291"/>
    </location>
</feature>
<dbReference type="Gene3D" id="2.60.120.290">
    <property type="entry name" value="Spermadhesin, CUB domain"/>
    <property type="match status" value="1"/>
</dbReference>
<dbReference type="GO" id="GO:0006508">
    <property type="term" value="P:proteolysis"/>
    <property type="evidence" value="ECO:0007669"/>
    <property type="project" value="UniProtKB-KW"/>
</dbReference>
<feature type="signal peptide" evidence="10">
    <location>
        <begin position="1"/>
        <end position="22"/>
    </location>
</feature>
<dbReference type="InterPro" id="IPR024079">
    <property type="entry name" value="MetalloPept_cat_dom_sf"/>
</dbReference>
<keyword evidence="15" id="KW-1185">Reference proteome</keyword>
<dbReference type="InterPro" id="IPR001506">
    <property type="entry name" value="Peptidase_M12A"/>
</dbReference>
<dbReference type="SUPFAM" id="SSF49854">
    <property type="entry name" value="Spermadhesin, CUB domain"/>
    <property type="match status" value="1"/>
</dbReference>
<dbReference type="PROSITE" id="PS51864">
    <property type="entry name" value="ASTACIN"/>
    <property type="match status" value="1"/>
</dbReference>
<dbReference type="PRINTS" id="PR00480">
    <property type="entry name" value="ASTACIN"/>
</dbReference>
<dbReference type="CDD" id="cd04280">
    <property type="entry name" value="ZnMc_astacin_like"/>
    <property type="match status" value="1"/>
</dbReference>
<keyword evidence="3 9" id="KW-0378">Hydrolase</keyword>
<dbReference type="InterPro" id="IPR000998">
    <property type="entry name" value="MAM_dom"/>
</dbReference>
<dbReference type="PROSITE" id="PS50092">
    <property type="entry name" value="TSP1"/>
    <property type="match status" value="3"/>
</dbReference>
<evidence type="ECO:0000313" key="14">
    <source>
        <dbReference type="EMBL" id="CAF0843095.1"/>
    </source>
</evidence>
<feature type="binding site" evidence="9">
    <location>
        <position position="197"/>
    </location>
    <ligand>
        <name>Zn(2+)</name>
        <dbReference type="ChEBI" id="CHEBI:29105"/>
        <note>catalytic</note>
    </ligand>
</feature>
<dbReference type="OrthoDB" id="291007at2759"/>
<dbReference type="Pfam" id="PF01400">
    <property type="entry name" value="Astacin"/>
    <property type="match status" value="1"/>
</dbReference>
<evidence type="ECO:0000256" key="4">
    <source>
        <dbReference type="ARBA" id="ARBA00022833"/>
    </source>
</evidence>
<dbReference type="InterPro" id="IPR013320">
    <property type="entry name" value="ConA-like_dom_sf"/>
</dbReference>
<dbReference type="SUPFAM" id="SSF82895">
    <property type="entry name" value="TSP-1 type 1 repeat"/>
    <property type="match status" value="3"/>
</dbReference>
<dbReference type="SMART" id="SM00235">
    <property type="entry name" value="ZnMc"/>
    <property type="match status" value="1"/>
</dbReference>
<comment type="caution">
    <text evidence="8">Lacks conserved residue(s) required for the propagation of feature annotation.</text>
</comment>
<evidence type="ECO:0000256" key="5">
    <source>
        <dbReference type="ARBA" id="ARBA00023049"/>
    </source>
</evidence>
<comment type="caution">
    <text evidence="14">The sequence shown here is derived from an EMBL/GenBank/DDBJ whole genome shotgun (WGS) entry which is preliminary data.</text>
</comment>
<dbReference type="SMART" id="SM00209">
    <property type="entry name" value="TSP1"/>
    <property type="match status" value="3"/>
</dbReference>
<keyword evidence="2 9" id="KW-0479">Metal-binding</keyword>
<dbReference type="GO" id="GO:0016020">
    <property type="term" value="C:membrane"/>
    <property type="evidence" value="ECO:0007669"/>
    <property type="project" value="InterPro"/>
</dbReference>
<dbReference type="GO" id="GO:0008270">
    <property type="term" value="F:zinc ion binding"/>
    <property type="evidence" value="ECO:0007669"/>
    <property type="project" value="UniProtKB-UniRule"/>
</dbReference>
<keyword evidence="6 9" id="KW-1015">Disulfide bond</keyword>
<dbReference type="CDD" id="cd06263">
    <property type="entry name" value="MAM"/>
    <property type="match status" value="1"/>
</dbReference>
<keyword evidence="10" id="KW-0732">Signal</keyword>
<proteinExistence type="predicted"/>
<dbReference type="InterPro" id="IPR000742">
    <property type="entry name" value="EGF"/>
</dbReference>
<keyword evidence="5 9" id="KW-0482">Metalloprotease</keyword>
<dbReference type="PROSITE" id="PS00022">
    <property type="entry name" value="EGF_1"/>
    <property type="match status" value="1"/>
</dbReference>
<evidence type="ECO:0000259" key="11">
    <source>
        <dbReference type="PROSITE" id="PS01180"/>
    </source>
</evidence>